<evidence type="ECO:0000313" key="2">
    <source>
        <dbReference type="EMBL" id="GCB60846.1"/>
    </source>
</evidence>
<organism evidence="2 3">
    <name type="scientific">Scyliorhinus torazame</name>
    <name type="common">Cloudy catshark</name>
    <name type="synonym">Catulus torazame</name>
    <dbReference type="NCBI Taxonomy" id="75743"/>
    <lineage>
        <taxon>Eukaryota</taxon>
        <taxon>Metazoa</taxon>
        <taxon>Chordata</taxon>
        <taxon>Craniata</taxon>
        <taxon>Vertebrata</taxon>
        <taxon>Chondrichthyes</taxon>
        <taxon>Elasmobranchii</taxon>
        <taxon>Galeomorphii</taxon>
        <taxon>Galeoidea</taxon>
        <taxon>Carcharhiniformes</taxon>
        <taxon>Scyliorhinidae</taxon>
        <taxon>Scyliorhinus</taxon>
    </lineage>
</organism>
<evidence type="ECO:0000313" key="3">
    <source>
        <dbReference type="Proteomes" id="UP000288216"/>
    </source>
</evidence>
<comment type="caution">
    <text evidence="2">The sequence shown here is derived from an EMBL/GenBank/DDBJ whole genome shotgun (WGS) entry which is preliminary data.</text>
</comment>
<dbReference type="AlphaFoldDB" id="A0A401NJ00"/>
<gene>
    <name evidence="2" type="ORF">scyTo_0011205</name>
</gene>
<reference evidence="2 3" key="1">
    <citation type="journal article" date="2018" name="Nat. Ecol. Evol.">
        <title>Shark genomes provide insights into elasmobranch evolution and the origin of vertebrates.</title>
        <authorList>
            <person name="Hara Y"/>
            <person name="Yamaguchi K"/>
            <person name="Onimaru K"/>
            <person name="Kadota M"/>
            <person name="Koyanagi M"/>
            <person name="Keeley SD"/>
            <person name="Tatsumi K"/>
            <person name="Tanaka K"/>
            <person name="Motone F"/>
            <person name="Kageyama Y"/>
            <person name="Nozu R"/>
            <person name="Adachi N"/>
            <person name="Nishimura O"/>
            <person name="Nakagawa R"/>
            <person name="Tanegashima C"/>
            <person name="Kiyatake I"/>
            <person name="Matsumoto R"/>
            <person name="Murakumo K"/>
            <person name="Nishida K"/>
            <person name="Terakita A"/>
            <person name="Kuratani S"/>
            <person name="Sato K"/>
            <person name="Hyodo S Kuraku.S."/>
        </authorList>
    </citation>
    <scope>NUCLEOTIDE SEQUENCE [LARGE SCALE GENOMIC DNA]</scope>
</reference>
<accession>A0A401NJ00</accession>
<sequence length="146" mass="16291">MAERRRSGAGDQAAGRSGAPAGDQLLPTGATNRAAGSRRRVANQIPEEILNDRELQEAGRVLPDNYNFEIHKTIWKIKQAEAKRDTARPAETFQHFLFTSHLCGTFRDFKPSLSTCDLLLEFSHCCNVGKPGSQFGERKISQMEMK</sequence>
<feature type="region of interest" description="Disordered" evidence="1">
    <location>
        <begin position="1"/>
        <end position="41"/>
    </location>
</feature>
<name>A0A401NJ00_SCYTO</name>
<evidence type="ECO:0000256" key="1">
    <source>
        <dbReference type="SAM" id="MobiDB-lite"/>
    </source>
</evidence>
<dbReference type="STRING" id="75743.A0A401NJ00"/>
<protein>
    <submittedName>
        <fullName evidence="2">Uncharacterized protein</fullName>
    </submittedName>
</protein>
<keyword evidence="3" id="KW-1185">Reference proteome</keyword>
<dbReference type="Proteomes" id="UP000288216">
    <property type="component" value="Unassembled WGS sequence"/>
</dbReference>
<dbReference type="EMBL" id="BFAA01005013">
    <property type="protein sequence ID" value="GCB60846.1"/>
    <property type="molecule type" value="Genomic_DNA"/>
</dbReference>
<dbReference type="OrthoDB" id="1649088at2759"/>
<proteinExistence type="predicted"/>